<dbReference type="Proteomes" id="UP000241405">
    <property type="component" value="Unassembled WGS sequence"/>
</dbReference>
<reference evidence="3 4" key="1">
    <citation type="submission" date="2018-03" db="EMBL/GenBank/DDBJ databases">
        <title>Whole genome sequencing of Histamine producing bacteria.</title>
        <authorList>
            <person name="Butler K."/>
        </authorList>
    </citation>
    <scope>NUCLEOTIDE SEQUENCE [LARGE SCALE GENOMIC DNA]</scope>
    <source>
        <strain evidence="2 4">FS-6.1</strain>
        <strain evidence="1 3">FS-6.2</strain>
    </source>
</reference>
<evidence type="ECO:0000313" key="3">
    <source>
        <dbReference type="Proteomes" id="UP000241405"/>
    </source>
</evidence>
<comment type="caution">
    <text evidence="2">The sequence shown here is derived from an EMBL/GenBank/DDBJ whole genome shotgun (WGS) entry which is preliminary data.</text>
</comment>
<organism evidence="2 4">
    <name type="scientific">Photobacterium phosphoreum</name>
    <dbReference type="NCBI Taxonomy" id="659"/>
    <lineage>
        <taxon>Bacteria</taxon>
        <taxon>Pseudomonadati</taxon>
        <taxon>Pseudomonadota</taxon>
        <taxon>Gammaproteobacteria</taxon>
        <taxon>Vibrionales</taxon>
        <taxon>Vibrionaceae</taxon>
        <taxon>Photobacterium</taxon>
    </lineage>
</organism>
<keyword evidence="3" id="KW-1185">Reference proteome</keyword>
<gene>
    <name evidence="2" type="ORF">C9J18_06295</name>
    <name evidence="1" type="ORF">CTM96_11045</name>
</gene>
<evidence type="ECO:0000313" key="1">
    <source>
        <dbReference type="EMBL" id="PSU25090.1"/>
    </source>
</evidence>
<dbReference type="EMBL" id="PYMP01000003">
    <property type="protein sequence ID" value="PSU53328.1"/>
    <property type="molecule type" value="Genomic_DNA"/>
</dbReference>
<name>A0A2T3JVR6_PHOPO</name>
<accession>A0A2T3JVR6</accession>
<dbReference type="AlphaFoldDB" id="A0A2T3JVR6"/>
<dbReference type="Proteomes" id="UP000241618">
    <property type="component" value="Unassembled WGS sequence"/>
</dbReference>
<evidence type="ECO:0000313" key="2">
    <source>
        <dbReference type="EMBL" id="PSU53328.1"/>
    </source>
</evidence>
<protein>
    <submittedName>
        <fullName evidence="2">MSHA biogenesis protein MshK</fullName>
    </submittedName>
</protein>
<dbReference type="EMBL" id="PYMO01000009">
    <property type="protein sequence ID" value="PSU25090.1"/>
    <property type="molecule type" value="Genomic_DNA"/>
</dbReference>
<evidence type="ECO:0000313" key="4">
    <source>
        <dbReference type="Proteomes" id="UP000241618"/>
    </source>
</evidence>
<sequence>MVEGFAISCLFHAVTVQAQQDPTAPLGWQKKTSATIISTPRLPQLQSVICDQSRCRATLNGQTLTVGRYIEGYRVSQINDNSVIVTRNQKQWQLSLFIANIKQ</sequence>
<proteinExistence type="predicted"/>